<dbReference type="SMART" id="SM00993">
    <property type="entry name" value="YL1_C"/>
    <property type="match status" value="1"/>
</dbReference>
<keyword evidence="3" id="KW-1185">Reference proteome</keyword>
<dbReference type="Pfam" id="PF08265">
    <property type="entry name" value="YL1_C"/>
    <property type="match status" value="1"/>
</dbReference>
<name>A0A1W0E2Y8_9MICR</name>
<protein>
    <recommendedName>
        <fullName evidence="1">Vps72/YL1 C-terminal domain-containing protein</fullName>
    </recommendedName>
</protein>
<dbReference type="STRING" id="646526.A0A1W0E2Y8"/>
<gene>
    <name evidence="2" type="ORF">EHP00_2071</name>
</gene>
<proteinExistence type="predicted"/>
<evidence type="ECO:0000259" key="1">
    <source>
        <dbReference type="SMART" id="SM00993"/>
    </source>
</evidence>
<dbReference type="AlphaFoldDB" id="A0A1W0E2Y8"/>
<dbReference type="EMBL" id="MNPJ01000027">
    <property type="protein sequence ID" value="OQS53606.1"/>
    <property type="molecule type" value="Genomic_DNA"/>
</dbReference>
<feature type="domain" description="Vps72/YL1 C-terminal" evidence="1">
    <location>
        <begin position="20"/>
        <end position="49"/>
    </location>
</feature>
<accession>A0A1W0E2Y8</accession>
<comment type="caution">
    <text evidence="2">The sequence shown here is derived from an EMBL/GenBank/DDBJ whole genome shotgun (WGS) entry which is preliminary data.</text>
</comment>
<evidence type="ECO:0000313" key="3">
    <source>
        <dbReference type="Proteomes" id="UP000192758"/>
    </source>
</evidence>
<dbReference type="InterPro" id="IPR013272">
    <property type="entry name" value="Vps72/YL1_C"/>
</dbReference>
<dbReference type="Proteomes" id="UP000192758">
    <property type="component" value="Unassembled WGS sequence"/>
</dbReference>
<evidence type="ECO:0000313" key="2">
    <source>
        <dbReference type="EMBL" id="OQS53606.1"/>
    </source>
</evidence>
<reference evidence="2 3" key="1">
    <citation type="journal article" date="2017" name="Environ. Microbiol.">
        <title>Decay of the glycolytic pathway and adaptation to intranuclear parasitism within Enterocytozoonidae microsporidia.</title>
        <authorList>
            <person name="Wiredu Boakye D."/>
            <person name="Jaroenlak P."/>
            <person name="Prachumwat A."/>
            <person name="Williams T.A."/>
            <person name="Bateman K.S."/>
            <person name="Itsathitphaisarn O."/>
            <person name="Sritunyalucksana K."/>
            <person name="Paszkiewicz K.H."/>
            <person name="Moore K.A."/>
            <person name="Stentiford G.D."/>
            <person name="Williams B.A."/>
        </authorList>
    </citation>
    <scope>NUCLEOTIDE SEQUENCE [LARGE SCALE GENOMIC DNA]</scope>
    <source>
        <strain evidence="2 3">TH1</strain>
    </source>
</reference>
<dbReference type="OrthoDB" id="49520at2759"/>
<dbReference type="VEuPathDB" id="MicrosporidiaDB:EHP00_2071"/>
<sequence length="71" mass="8622">MINNINDLKPLSKISIRKFKLCDITGLPARYEDPRSGLYFYDASVYEYIMALKPSEREKYYKLNRYERKYK</sequence>
<organism evidence="2 3">
    <name type="scientific">Ecytonucleospora hepatopenaei</name>
    <dbReference type="NCBI Taxonomy" id="646526"/>
    <lineage>
        <taxon>Eukaryota</taxon>
        <taxon>Fungi</taxon>
        <taxon>Fungi incertae sedis</taxon>
        <taxon>Microsporidia</taxon>
        <taxon>Enterocytozoonidae</taxon>
        <taxon>Ecytonucleospora</taxon>
    </lineage>
</organism>